<feature type="region of interest" description="Disordered" evidence="2">
    <location>
        <begin position="61"/>
        <end position="81"/>
    </location>
</feature>
<dbReference type="InterPro" id="IPR007159">
    <property type="entry name" value="SpoVT-AbrB_dom"/>
</dbReference>
<reference evidence="4 5" key="1">
    <citation type="submission" date="2019-02" db="EMBL/GenBank/DDBJ databases">
        <title>Draft genome sequences of novel Actinobacteria.</title>
        <authorList>
            <person name="Sahin N."/>
            <person name="Ay H."/>
            <person name="Saygin H."/>
        </authorList>
    </citation>
    <scope>NUCLEOTIDE SEQUENCE [LARGE SCALE GENOMIC DNA]</scope>
    <source>
        <strain evidence="4 5">8K307</strain>
    </source>
</reference>
<comment type="caution">
    <text evidence="4">The sequence shown here is derived from an EMBL/GenBank/DDBJ whole genome shotgun (WGS) entry which is preliminary data.</text>
</comment>
<feature type="domain" description="SpoVT-AbrB" evidence="3">
    <location>
        <begin position="1"/>
        <end position="47"/>
    </location>
</feature>
<dbReference type="RefSeq" id="WP_132106550.1">
    <property type="nucleotide sequence ID" value="NZ_SMLB01000048.1"/>
</dbReference>
<keyword evidence="5" id="KW-1185">Reference proteome</keyword>
<dbReference type="EMBL" id="SMLB01000048">
    <property type="protein sequence ID" value="TDD65703.1"/>
    <property type="molecule type" value="Genomic_DNA"/>
</dbReference>
<proteinExistence type="predicted"/>
<dbReference type="NCBIfam" id="TIGR01439">
    <property type="entry name" value="lp_hng_hel_AbrB"/>
    <property type="match status" value="1"/>
</dbReference>
<evidence type="ECO:0000313" key="4">
    <source>
        <dbReference type="EMBL" id="TDD65703.1"/>
    </source>
</evidence>
<dbReference type="AlphaFoldDB" id="A0A4R5A1R2"/>
<accession>A0A4R5A1R2</accession>
<organism evidence="4 5">
    <name type="scientific">Jiangella aurantiaca</name>
    <dbReference type="NCBI Taxonomy" id="2530373"/>
    <lineage>
        <taxon>Bacteria</taxon>
        <taxon>Bacillati</taxon>
        <taxon>Actinomycetota</taxon>
        <taxon>Actinomycetes</taxon>
        <taxon>Jiangellales</taxon>
        <taxon>Jiangellaceae</taxon>
        <taxon>Jiangella</taxon>
    </lineage>
</organism>
<dbReference type="SUPFAM" id="SSF89447">
    <property type="entry name" value="AbrB/MazE/MraZ-like"/>
    <property type="match status" value="1"/>
</dbReference>
<evidence type="ECO:0000256" key="1">
    <source>
        <dbReference type="PROSITE-ProRule" id="PRU01076"/>
    </source>
</evidence>
<evidence type="ECO:0000259" key="3">
    <source>
        <dbReference type="PROSITE" id="PS51740"/>
    </source>
</evidence>
<dbReference type="InterPro" id="IPR037914">
    <property type="entry name" value="SpoVT-AbrB_sf"/>
</dbReference>
<evidence type="ECO:0000313" key="5">
    <source>
        <dbReference type="Proteomes" id="UP000295217"/>
    </source>
</evidence>
<evidence type="ECO:0000256" key="2">
    <source>
        <dbReference type="SAM" id="MobiDB-lite"/>
    </source>
</evidence>
<sequence>MSSATMTSKGQITIPKQIRAELGLTPGTRVTFTRNEDGEYVLSRKPRSVKDLKGRLRFTGEPKTLDEMDGGIAHGAAESLG</sequence>
<keyword evidence="1 4" id="KW-0238">DNA-binding</keyword>
<dbReference type="SMART" id="SM00966">
    <property type="entry name" value="SpoVT_AbrB"/>
    <property type="match status" value="1"/>
</dbReference>
<protein>
    <submittedName>
        <fullName evidence="4">AbrB/MazE/SpoVT family DNA-binding domain-containing protein</fullName>
    </submittedName>
</protein>
<name>A0A4R5A1R2_9ACTN</name>
<dbReference type="GO" id="GO:0003677">
    <property type="term" value="F:DNA binding"/>
    <property type="evidence" value="ECO:0007669"/>
    <property type="project" value="UniProtKB-UniRule"/>
</dbReference>
<dbReference type="Proteomes" id="UP000295217">
    <property type="component" value="Unassembled WGS sequence"/>
</dbReference>
<dbReference type="OrthoDB" id="9811597at2"/>
<dbReference type="Gene3D" id="2.10.260.10">
    <property type="match status" value="1"/>
</dbReference>
<dbReference type="PROSITE" id="PS51740">
    <property type="entry name" value="SPOVT_ABRB"/>
    <property type="match status" value="1"/>
</dbReference>
<gene>
    <name evidence="4" type="ORF">E1262_24455</name>
</gene>
<dbReference type="Pfam" id="PF04014">
    <property type="entry name" value="MazE_antitoxin"/>
    <property type="match status" value="1"/>
</dbReference>